<dbReference type="Gene3D" id="2.102.10.10">
    <property type="entry name" value="Rieske [2Fe-2S] iron-sulphur domain"/>
    <property type="match status" value="1"/>
</dbReference>
<gene>
    <name evidence="6" type="ORF">UFOPK2754_00028</name>
    <name evidence="7" type="ORF">UFOPK3139_00296</name>
    <name evidence="8" type="ORF">UFOPK3543_01777</name>
    <name evidence="9" type="ORF">UFOPK3967_01700</name>
</gene>
<dbReference type="InterPro" id="IPR017941">
    <property type="entry name" value="Rieske_2Fe-2S"/>
</dbReference>
<evidence type="ECO:0000256" key="1">
    <source>
        <dbReference type="ARBA" id="ARBA00022714"/>
    </source>
</evidence>
<keyword evidence="2" id="KW-0479">Metal-binding</keyword>
<dbReference type="SUPFAM" id="SSF50022">
    <property type="entry name" value="ISP domain"/>
    <property type="match status" value="1"/>
</dbReference>
<dbReference type="PANTHER" id="PTHR21496:SF23">
    <property type="entry name" value="3-PHENYLPROPIONATE_CINNAMIC ACID DIOXYGENASE FERREDOXIN SUBUNIT"/>
    <property type="match status" value="1"/>
</dbReference>
<dbReference type="EMBL" id="CAFBOS010000105">
    <property type="protein sequence ID" value="CAB5002220.1"/>
    <property type="molecule type" value="Genomic_DNA"/>
</dbReference>
<reference evidence="6" key="1">
    <citation type="submission" date="2020-05" db="EMBL/GenBank/DDBJ databases">
        <authorList>
            <person name="Chiriac C."/>
            <person name="Salcher M."/>
            <person name="Ghai R."/>
            <person name="Kavagutti S V."/>
        </authorList>
    </citation>
    <scope>NUCLEOTIDE SEQUENCE</scope>
</reference>
<protein>
    <submittedName>
        <fullName evidence="6">Unannotated protein</fullName>
    </submittedName>
</protein>
<dbReference type="EMBL" id="CAEZYR010000001">
    <property type="protein sequence ID" value="CAB4724306.1"/>
    <property type="molecule type" value="Genomic_DNA"/>
</dbReference>
<dbReference type="PROSITE" id="PS51296">
    <property type="entry name" value="RIESKE"/>
    <property type="match status" value="1"/>
</dbReference>
<dbReference type="PANTHER" id="PTHR21496">
    <property type="entry name" value="FERREDOXIN-RELATED"/>
    <property type="match status" value="1"/>
</dbReference>
<organism evidence="6">
    <name type="scientific">freshwater metagenome</name>
    <dbReference type="NCBI Taxonomy" id="449393"/>
    <lineage>
        <taxon>unclassified sequences</taxon>
        <taxon>metagenomes</taxon>
        <taxon>ecological metagenomes</taxon>
    </lineage>
</organism>
<evidence type="ECO:0000256" key="2">
    <source>
        <dbReference type="ARBA" id="ARBA00022723"/>
    </source>
</evidence>
<dbReference type="GO" id="GO:0046872">
    <property type="term" value="F:metal ion binding"/>
    <property type="evidence" value="ECO:0007669"/>
    <property type="project" value="UniProtKB-KW"/>
</dbReference>
<accession>A0A6J6RPC2</accession>
<name>A0A6J6RPC2_9ZZZZ</name>
<keyword evidence="1" id="KW-0001">2Fe-2S</keyword>
<dbReference type="CDD" id="cd03528">
    <property type="entry name" value="Rieske_RO_ferredoxin"/>
    <property type="match status" value="1"/>
</dbReference>
<evidence type="ECO:0000313" key="9">
    <source>
        <dbReference type="EMBL" id="CAB5002220.1"/>
    </source>
</evidence>
<dbReference type="EMBL" id="CAFBMH010000068">
    <property type="protein sequence ID" value="CAB4915373.1"/>
    <property type="molecule type" value="Genomic_DNA"/>
</dbReference>
<dbReference type="EMBL" id="CAFABA010000007">
    <property type="protein sequence ID" value="CAB4815206.1"/>
    <property type="molecule type" value="Genomic_DNA"/>
</dbReference>
<evidence type="ECO:0000256" key="4">
    <source>
        <dbReference type="ARBA" id="ARBA00023014"/>
    </source>
</evidence>
<evidence type="ECO:0000313" key="8">
    <source>
        <dbReference type="EMBL" id="CAB4915373.1"/>
    </source>
</evidence>
<proteinExistence type="predicted"/>
<evidence type="ECO:0000256" key="3">
    <source>
        <dbReference type="ARBA" id="ARBA00023004"/>
    </source>
</evidence>
<dbReference type="InterPro" id="IPR036922">
    <property type="entry name" value="Rieske_2Fe-2S_sf"/>
</dbReference>
<dbReference type="AlphaFoldDB" id="A0A6J6RPC2"/>
<evidence type="ECO:0000313" key="7">
    <source>
        <dbReference type="EMBL" id="CAB4815206.1"/>
    </source>
</evidence>
<dbReference type="GO" id="GO:0051537">
    <property type="term" value="F:2 iron, 2 sulfur cluster binding"/>
    <property type="evidence" value="ECO:0007669"/>
    <property type="project" value="UniProtKB-KW"/>
</dbReference>
<evidence type="ECO:0000259" key="5">
    <source>
        <dbReference type="PROSITE" id="PS51296"/>
    </source>
</evidence>
<evidence type="ECO:0000313" key="6">
    <source>
        <dbReference type="EMBL" id="CAB4724306.1"/>
    </source>
</evidence>
<sequence>MSRKVALCAYDSLYPGTADRFEVEGHRIALVRIDDSYFALGNVCTHADFLLSDGEVDCEERTIECWKHGALFSLTDGEALTLPATRPTPVYEVVIEDDQVKVVLP</sequence>
<feature type="domain" description="Rieske" evidence="5">
    <location>
        <begin position="5"/>
        <end position="102"/>
    </location>
</feature>
<dbReference type="Pfam" id="PF00355">
    <property type="entry name" value="Rieske"/>
    <property type="match status" value="1"/>
</dbReference>
<keyword evidence="4" id="KW-0411">Iron-sulfur</keyword>
<keyword evidence="3" id="KW-0408">Iron</keyword>